<reference evidence="1 2" key="1">
    <citation type="submission" date="2019-07" db="EMBL/GenBank/DDBJ databases">
        <title>Whole genome analysis of E. coli Jumbo phage.</title>
        <authorList>
            <person name="Azam A.H."/>
            <person name="Oishi K."/>
            <person name="Miyanaga K."/>
            <person name="Tanji Y."/>
        </authorList>
    </citation>
    <scope>NUCLEOTIDE SEQUENCE [LARGE SCALE GENOMIC DNA]</scope>
    <source>
        <strain evidence="1 2">SP27</strain>
    </source>
</reference>
<sequence>MRILNMLKSLHETTKLHQDEKYRRSLTKDLACRMYMRRFEISRIGKGWDDVNREDIDPDAIFKAYMARKVFINEKTFYIDSDRELENKFTKGLWKIWCVEVFGEVLPEPPVPETYKDLKSIFDNEHIHSNFSLYDTVSEAVFYGELHGHNKYFDSMVSFDLFCHLPGVSSWTCDQHRASKIDKRKFSAQRFMQVAMSMYKLDYLGCPEPYKHFWKERAQKCLNYCIIRLMDTYILKFRNATVYDMPEPPKNEKYPPVKTFVWYKDKSNKRMH</sequence>
<evidence type="ECO:0000313" key="2">
    <source>
        <dbReference type="Proteomes" id="UP000321352"/>
    </source>
</evidence>
<dbReference type="EMBL" id="LC494302">
    <property type="protein sequence ID" value="BBM61653.1"/>
    <property type="molecule type" value="Genomic_DNA"/>
</dbReference>
<evidence type="ECO:0000313" key="1">
    <source>
        <dbReference type="EMBL" id="BBM61653.1"/>
    </source>
</evidence>
<name>A0A5A4U6Q9_9CAUD</name>
<organism evidence="1 2">
    <name type="scientific">Escherichia phage SP27</name>
    <dbReference type="NCBI Taxonomy" id="2495557"/>
    <lineage>
        <taxon>Viruses</taxon>
        <taxon>Duplodnaviria</taxon>
        <taxon>Heunggongvirae</taxon>
        <taxon>Uroviricota</taxon>
        <taxon>Caudoviricetes</taxon>
        <taxon>Asteriusvirus</taxon>
        <taxon>Asteriusvirus PBECO4</taxon>
    </lineage>
</organism>
<accession>A0A5A4U6Q9</accession>
<dbReference type="Proteomes" id="UP000321352">
    <property type="component" value="Segment"/>
</dbReference>
<protein>
    <submittedName>
        <fullName evidence="1">Uncharacterized protein</fullName>
    </submittedName>
</protein>
<gene>
    <name evidence="1" type="ORF">EO157G_0640</name>
</gene>
<proteinExistence type="predicted"/>